<name>A0ABQ7R443_PLUXY</name>
<gene>
    <name evidence="1" type="ORF">JYU34_001518</name>
</gene>
<dbReference type="EMBL" id="JAHIBW010000003">
    <property type="protein sequence ID" value="KAG7312069.1"/>
    <property type="molecule type" value="Genomic_DNA"/>
</dbReference>
<protein>
    <submittedName>
        <fullName evidence="1">Uncharacterized protein</fullName>
    </submittedName>
</protein>
<sequence length="82" mass="8850">MPSSVAGRTASAYKVRPIGLSLTAHFLPSIHHTLAPSTISSQANPNVITIRLMSRAGEFRRQLKVDAAAVDASFHTQLIVRL</sequence>
<accession>A0ABQ7R443</accession>
<evidence type="ECO:0000313" key="2">
    <source>
        <dbReference type="Proteomes" id="UP000823941"/>
    </source>
</evidence>
<organism evidence="1 2">
    <name type="scientific">Plutella xylostella</name>
    <name type="common">Diamondback moth</name>
    <name type="synonym">Plutella maculipennis</name>
    <dbReference type="NCBI Taxonomy" id="51655"/>
    <lineage>
        <taxon>Eukaryota</taxon>
        <taxon>Metazoa</taxon>
        <taxon>Ecdysozoa</taxon>
        <taxon>Arthropoda</taxon>
        <taxon>Hexapoda</taxon>
        <taxon>Insecta</taxon>
        <taxon>Pterygota</taxon>
        <taxon>Neoptera</taxon>
        <taxon>Endopterygota</taxon>
        <taxon>Lepidoptera</taxon>
        <taxon>Glossata</taxon>
        <taxon>Ditrysia</taxon>
        <taxon>Yponomeutoidea</taxon>
        <taxon>Plutellidae</taxon>
        <taxon>Plutella</taxon>
    </lineage>
</organism>
<keyword evidence="2" id="KW-1185">Reference proteome</keyword>
<reference evidence="1 2" key="1">
    <citation type="submission" date="2021-06" db="EMBL/GenBank/DDBJ databases">
        <title>A haploid diamondback moth (Plutella xylostella L.) genome assembly resolves 31 chromosomes and identifies a diamide resistance mutation.</title>
        <authorList>
            <person name="Ward C.M."/>
            <person name="Perry K.D."/>
            <person name="Baker G."/>
            <person name="Powis K."/>
            <person name="Heckel D.G."/>
            <person name="Baxter S.W."/>
        </authorList>
    </citation>
    <scope>NUCLEOTIDE SEQUENCE [LARGE SCALE GENOMIC DNA]</scope>
    <source>
        <strain evidence="1 2">LV</strain>
        <tissue evidence="1">Single pupa</tissue>
    </source>
</reference>
<comment type="caution">
    <text evidence="1">The sequence shown here is derived from an EMBL/GenBank/DDBJ whole genome shotgun (WGS) entry which is preliminary data.</text>
</comment>
<proteinExistence type="predicted"/>
<evidence type="ECO:0000313" key="1">
    <source>
        <dbReference type="EMBL" id="KAG7312069.1"/>
    </source>
</evidence>
<dbReference type="Proteomes" id="UP000823941">
    <property type="component" value="Chromosome 3"/>
</dbReference>